<feature type="compositionally biased region" description="Polar residues" evidence="1">
    <location>
        <begin position="88"/>
        <end position="102"/>
    </location>
</feature>
<name>A0A6G1DYD6_9ORYZ</name>
<evidence type="ECO:0000256" key="1">
    <source>
        <dbReference type="SAM" id="MobiDB-lite"/>
    </source>
</evidence>
<gene>
    <name evidence="2" type="ORF">E2562_021620</name>
</gene>
<dbReference type="EMBL" id="SPHZ02000005">
    <property type="protein sequence ID" value="KAF0917895.1"/>
    <property type="molecule type" value="Genomic_DNA"/>
</dbReference>
<reference evidence="2 3" key="1">
    <citation type="submission" date="2019-11" db="EMBL/GenBank/DDBJ databases">
        <title>Whole genome sequence of Oryza granulata.</title>
        <authorList>
            <person name="Li W."/>
        </authorList>
    </citation>
    <scope>NUCLEOTIDE SEQUENCE [LARGE SCALE GENOMIC DNA]</scope>
    <source>
        <strain evidence="3">cv. Menghai</strain>
        <tissue evidence="2">Leaf</tissue>
    </source>
</reference>
<dbReference type="Proteomes" id="UP000479710">
    <property type="component" value="Unassembled WGS sequence"/>
</dbReference>
<organism evidence="2 3">
    <name type="scientific">Oryza meyeriana var. granulata</name>
    <dbReference type="NCBI Taxonomy" id="110450"/>
    <lineage>
        <taxon>Eukaryota</taxon>
        <taxon>Viridiplantae</taxon>
        <taxon>Streptophyta</taxon>
        <taxon>Embryophyta</taxon>
        <taxon>Tracheophyta</taxon>
        <taxon>Spermatophyta</taxon>
        <taxon>Magnoliopsida</taxon>
        <taxon>Liliopsida</taxon>
        <taxon>Poales</taxon>
        <taxon>Poaceae</taxon>
        <taxon>BOP clade</taxon>
        <taxon>Oryzoideae</taxon>
        <taxon>Oryzeae</taxon>
        <taxon>Oryzinae</taxon>
        <taxon>Oryza</taxon>
        <taxon>Oryza meyeriana</taxon>
    </lineage>
</organism>
<comment type="caution">
    <text evidence="2">The sequence shown here is derived from an EMBL/GenBank/DDBJ whole genome shotgun (WGS) entry which is preliminary data.</text>
</comment>
<proteinExistence type="predicted"/>
<protein>
    <submittedName>
        <fullName evidence="2">Uncharacterized protein</fullName>
    </submittedName>
</protein>
<accession>A0A6G1DYD6</accession>
<evidence type="ECO:0000313" key="2">
    <source>
        <dbReference type="EMBL" id="KAF0917895.1"/>
    </source>
</evidence>
<keyword evidence="3" id="KW-1185">Reference proteome</keyword>
<sequence length="167" mass="16666">MPTLAGTTALSSVAVERLTPPTGATEEDPATTGEATPSSIVLPTIEDDTTAAAEVSSTAFTDFDEAAGRSTPLTGATEDHPPMEEDPTSTAEGNTSTPTEVSASVFPDVDEAARQPTPLTEGAPTSVVVATTEGDTTAAAEVSSTIVAETDGPIAAVDLAASTIDDD</sequence>
<feature type="region of interest" description="Disordered" evidence="1">
    <location>
        <begin position="1"/>
        <end position="102"/>
    </location>
</feature>
<feature type="compositionally biased region" description="Polar residues" evidence="1">
    <location>
        <begin position="1"/>
        <end position="11"/>
    </location>
</feature>
<evidence type="ECO:0000313" key="3">
    <source>
        <dbReference type="Proteomes" id="UP000479710"/>
    </source>
</evidence>
<dbReference type="AlphaFoldDB" id="A0A6G1DYD6"/>